<feature type="transmembrane region" description="Helical" evidence="2">
    <location>
        <begin position="29"/>
        <end position="53"/>
    </location>
</feature>
<dbReference type="Pfam" id="PF19516">
    <property type="entry name" value="DUF6049"/>
    <property type="match status" value="1"/>
</dbReference>
<dbReference type="InterPro" id="IPR046112">
    <property type="entry name" value="DUF6049"/>
</dbReference>
<gene>
    <name evidence="3" type="ORF">ACI2L5_29745</name>
</gene>
<feature type="region of interest" description="Disordered" evidence="1">
    <location>
        <begin position="64"/>
        <end position="94"/>
    </location>
</feature>
<keyword evidence="2" id="KW-0812">Transmembrane</keyword>
<evidence type="ECO:0000313" key="3">
    <source>
        <dbReference type="EMBL" id="MFK4269092.1"/>
    </source>
</evidence>
<proteinExistence type="predicted"/>
<sequence>MTPRPFTGAVRTDAEVAVVARDGRCARAIVAAVAALSAVLSVALSSVLVMPVLPPVAPAAAAVPSLPSAPSYESPRAAPSGATRDPGPDRVGGHRSSYAVTVRLASSSPAVLRRPDGWLTLSGTVVNHSRHPVTGAHVGVRTGPVALGTRSGLAVAAERTDLNRADGEEISGHIHRLPSLGPGARRDFRLRVPVPELRTDGAGAYGLTVDVAREDGAVLGLARTFLPVYPDGTAYQPLRTTVLWPITDTPHMEALTLRTQDSVRPVFRDDALAAAFAKGGRLWRLVETGARQPVTWAVDPDLVAQARAMADGYRVARTPGATDPRRTTEGTGGRAAAAWLAALKRAVRGQDVIALPYADPDLASLARGGPGGDALAGLLRRASRAGKDVVDRELDTDARADVAWPAGGAVDAGIAGYAERLGLATVLASGSTVARLRRSSGALVTGGATDDRAVALGERMTALTYDTTVASLLAQSRLGSGSAAAAGAPLRLTVRQRLLAESLTAVRELPYAPRALMVVPPRRMSAGAARAISEAVSEGLGAGWLEPSRLEAAAQDPEPGQLREPGGYPVALRASELPARSLAAVARDERRLGTLSKVLSDPERTTASAYAAMARAVSTSWRGNPAGARSYRRGVSRYLSASIDSVRLVPKSKVTVAGQSATIPVTVDNGLQQDLTGVELRVASSRPERLAAVDRAVGVRASRAVSRTVRVGVRAHANGPVLLTAQLYTSSDGRPWGRPITFTADVRSVPSGAVAFVAGGVGLMMLAAAFRLRRAQARGGAPPGVRG</sequence>
<reference evidence="3 4" key="1">
    <citation type="submission" date="2024-11" db="EMBL/GenBank/DDBJ databases">
        <title>The Natural Products Discovery Center: Release of the First 8490 Sequenced Strains for Exploring Actinobacteria Biosynthetic Diversity.</title>
        <authorList>
            <person name="Kalkreuter E."/>
            <person name="Kautsar S.A."/>
            <person name="Yang D."/>
            <person name="Bader C.D."/>
            <person name="Teijaro C.N."/>
            <person name="Fluegel L."/>
            <person name="Davis C.M."/>
            <person name="Simpson J.R."/>
            <person name="Lauterbach L."/>
            <person name="Steele A.D."/>
            <person name="Gui C."/>
            <person name="Meng S."/>
            <person name="Li G."/>
            <person name="Viehrig K."/>
            <person name="Ye F."/>
            <person name="Su P."/>
            <person name="Kiefer A.F."/>
            <person name="Nichols A."/>
            <person name="Cepeda A.J."/>
            <person name="Yan W."/>
            <person name="Fan B."/>
            <person name="Jiang Y."/>
            <person name="Adhikari A."/>
            <person name="Zheng C.-J."/>
            <person name="Schuster L."/>
            <person name="Cowan T.M."/>
            <person name="Smanski M.J."/>
            <person name="Chevrette M.G."/>
            <person name="De Carvalho L.P.S."/>
            <person name="Shen B."/>
        </authorList>
    </citation>
    <scope>NUCLEOTIDE SEQUENCE [LARGE SCALE GENOMIC DNA]</scope>
    <source>
        <strain evidence="3 4">NPDC020863</strain>
    </source>
</reference>
<protein>
    <submittedName>
        <fullName evidence="3">DUF6049 family protein</fullName>
    </submittedName>
</protein>
<evidence type="ECO:0000256" key="2">
    <source>
        <dbReference type="SAM" id="Phobius"/>
    </source>
</evidence>
<comment type="caution">
    <text evidence="3">The sequence shown here is derived from an EMBL/GenBank/DDBJ whole genome shotgun (WGS) entry which is preliminary data.</text>
</comment>
<keyword evidence="2" id="KW-0472">Membrane</keyword>
<name>A0ABW8LT54_9ACTN</name>
<dbReference type="RefSeq" id="WP_404747522.1">
    <property type="nucleotide sequence ID" value="NZ_JBJDQH010000010.1"/>
</dbReference>
<organism evidence="3 4">
    <name type="scientific">Streptomyces milbemycinicus</name>
    <dbReference type="NCBI Taxonomy" id="476552"/>
    <lineage>
        <taxon>Bacteria</taxon>
        <taxon>Bacillati</taxon>
        <taxon>Actinomycetota</taxon>
        <taxon>Actinomycetes</taxon>
        <taxon>Kitasatosporales</taxon>
        <taxon>Streptomycetaceae</taxon>
        <taxon>Streptomyces</taxon>
    </lineage>
</organism>
<dbReference type="EMBL" id="JBJDQH010000010">
    <property type="protein sequence ID" value="MFK4269092.1"/>
    <property type="molecule type" value="Genomic_DNA"/>
</dbReference>
<keyword evidence="2" id="KW-1133">Transmembrane helix</keyword>
<feature type="transmembrane region" description="Helical" evidence="2">
    <location>
        <begin position="749"/>
        <end position="770"/>
    </location>
</feature>
<evidence type="ECO:0000313" key="4">
    <source>
        <dbReference type="Proteomes" id="UP001620295"/>
    </source>
</evidence>
<keyword evidence="4" id="KW-1185">Reference proteome</keyword>
<evidence type="ECO:0000256" key="1">
    <source>
        <dbReference type="SAM" id="MobiDB-lite"/>
    </source>
</evidence>
<dbReference type="Proteomes" id="UP001620295">
    <property type="component" value="Unassembled WGS sequence"/>
</dbReference>
<accession>A0ABW8LT54</accession>